<dbReference type="EMBL" id="DSID01000760">
    <property type="protein sequence ID" value="HEX71552.1"/>
    <property type="molecule type" value="Genomic_DNA"/>
</dbReference>
<dbReference type="SUPFAM" id="SSF75169">
    <property type="entry name" value="DsrEFH-like"/>
    <property type="match status" value="1"/>
</dbReference>
<reference evidence="1" key="1">
    <citation type="journal article" date="2020" name="mSystems">
        <title>Genome- and Community-Level Interaction Insights into Carbon Utilization and Element Cycling Functions of Hydrothermarchaeota in Hydrothermal Sediment.</title>
        <authorList>
            <person name="Zhou Z."/>
            <person name="Liu Y."/>
            <person name="Xu W."/>
            <person name="Pan J."/>
            <person name="Luo Z.H."/>
            <person name="Li M."/>
        </authorList>
    </citation>
    <scope>NUCLEOTIDE SEQUENCE [LARGE SCALE GENOMIC DNA]</scope>
    <source>
        <strain evidence="1">SpSt-192</strain>
    </source>
</reference>
<organism evidence="1">
    <name type="scientific">Thermorudis sp</name>
    <dbReference type="NCBI Taxonomy" id="1969470"/>
    <lineage>
        <taxon>Bacteria</taxon>
        <taxon>Pseudomonadati</taxon>
        <taxon>Thermomicrobiota</taxon>
        <taxon>Thermomicrobia</taxon>
        <taxon>Thermomicrobia incertae sedis</taxon>
        <taxon>Thermorudis</taxon>
    </lineage>
</organism>
<dbReference type="InterPro" id="IPR027396">
    <property type="entry name" value="DsrEFH-like"/>
</dbReference>
<proteinExistence type="predicted"/>
<evidence type="ECO:0008006" key="2">
    <source>
        <dbReference type="Google" id="ProtNLM"/>
    </source>
</evidence>
<accession>A0A7C3A980</accession>
<comment type="caution">
    <text evidence="1">The sequence shown here is derived from an EMBL/GenBank/DDBJ whole genome shotgun (WGS) entry which is preliminary data.</text>
</comment>
<gene>
    <name evidence="1" type="ORF">ENP13_09990</name>
</gene>
<name>A0A7C3A980_9BACT</name>
<evidence type="ECO:0000313" key="1">
    <source>
        <dbReference type="EMBL" id="HEX71552.1"/>
    </source>
</evidence>
<sequence>MARLIYVATHGPDDPTKACMPFHLAVNGATAAGIDAEINLAGDATLLILDQTIEALVPVGFPPLKELMQLAVERGVPIYV</sequence>
<protein>
    <recommendedName>
        <fullName evidence="2">Sulfur reduction protein DsrE</fullName>
    </recommendedName>
</protein>
<dbReference type="Gene3D" id="3.40.1260.10">
    <property type="entry name" value="DsrEFH-like"/>
    <property type="match status" value="1"/>
</dbReference>
<dbReference type="AlphaFoldDB" id="A0A7C3A980"/>